<evidence type="ECO:0000259" key="13">
    <source>
        <dbReference type="PROSITE" id="PS51371"/>
    </source>
</evidence>
<feature type="transmembrane region" description="Helical" evidence="12">
    <location>
        <begin position="231"/>
        <end position="249"/>
    </location>
</feature>
<feature type="transmembrane region" description="Helical" evidence="12">
    <location>
        <begin position="381"/>
        <end position="402"/>
    </location>
</feature>
<reference evidence="14 15" key="1">
    <citation type="journal article" date="2010" name="Stand. Genomic Sci.">
        <title>Complete genome sequence of Haliangium ochraceum type strain (SMP-2).</title>
        <authorList>
            <consortium name="US DOE Joint Genome Institute (JGI-PGF)"/>
            <person name="Ivanova N."/>
            <person name="Daum C."/>
            <person name="Lang E."/>
            <person name="Abt B."/>
            <person name="Kopitz M."/>
            <person name="Saunders E."/>
            <person name="Lapidus A."/>
            <person name="Lucas S."/>
            <person name="Glavina Del Rio T."/>
            <person name="Nolan M."/>
            <person name="Tice H."/>
            <person name="Copeland A."/>
            <person name="Cheng J.F."/>
            <person name="Chen F."/>
            <person name="Bruce D."/>
            <person name="Goodwin L."/>
            <person name="Pitluck S."/>
            <person name="Mavromatis K."/>
            <person name="Pati A."/>
            <person name="Mikhailova N."/>
            <person name="Chen A."/>
            <person name="Palaniappan K."/>
            <person name="Land M."/>
            <person name="Hauser L."/>
            <person name="Chang Y.J."/>
            <person name="Jeffries C.D."/>
            <person name="Detter J.C."/>
            <person name="Brettin T."/>
            <person name="Rohde M."/>
            <person name="Goker M."/>
            <person name="Bristow J."/>
            <person name="Markowitz V."/>
            <person name="Eisen J.A."/>
            <person name="Hugenholtz P."/>
            <person name="Kyrpides N.C."/>
            <person name="Klenk H.P."/>
        </authorList>
    </citation>
    <scope>NUCLEOTIDE SEQUENCE [LARGE SCALE GENOMIC DNA]</scope>
    <source>
        <strain evidence="15">DSM 14365 / CIP 107738 / JCM 11303 / AJ 13395 / SMP-2</strain>
    </source>
</reference>
<dbReference type="InterPro" id="IPR050368">
    <property type="entry name" value="ClC-type_chloride_channel"/>
</dbReference>
<dbReference type="Proteomes" id="UP000001880">
    <property type="component" value="Chromosome"/>
</dbReference>
<keyword evidence="7" id="KW-0869">Chloride channel</keyword>
<evidence type="ECO:0000256" key="9">
    <source>
        <dbReference type="ARBA" id="ARBA00023303"/>
    </source>
</evidence>
<evidence type="ECO:0000256" key="12">
    <source>
        <dbReference type="SAM" id="Phobius"/>
    </source>
</evidence>
<dbReference type="Pfam" id="PF00571">
    <property type="entry name" value="CBS"/>
    <property type="match status" value="1"/>
</dbReference>
<dbReference type="InterPro" id="IPR014743">
    <property type="entry name" value="Cl-channel_core"/>
</dbReference>
<dbReference type="PANTHER" id="PTHR43427">
    <property type="entry name" value="CHLORIDE CHANNEL PROTEIN CLC-E"/>
    <property type="match status" value="1"/>
</dbReference>
<evidence type="ECO:0000256" key="6">
    <source>
        <dbReference type="ARBA" id="ARBA00023136"/>
    </source>
</evidence>
<feature type="transmembrane region" description="Helical" evidence="12">
    <location>
        <begin position="414"/>
        <end position="437"/>
    </location>
</feature>
<dbReference type="Pfam" id="PF00654">
    <property type="entry name" value="Voltage_CLC"/>
    <property type="match status" value="1"/>
</dbReference>
<keyword evidence="3 12" id="KW-0812">Transmembrane</keyword>
<dbReference type="PANTHER" id="PTHR43427:SF6">
    <property type="entry name" value="CHLORIDE CHANNEL PROTEIN CLC-E"/>
    <property type="match status" value="1"/>
</dbReference>
<feature type="transmembrane region" description="Helical" evidence="12">
    <location>
        <begin position="194"/>
        <end position="219"/>
    </location>
</feature>
<keyword evidence="8" id="KW-0868">Chloride</keyword>
<evidence type="ECO:0000256" key="5">
    <source>
        <dbReference type="ARBA" id="ARBA00023065"/>
    </source>
</evidence>
<keyword evidence="5" id="KW-0406">Ion transport</keyword>
<feature type="domain" description="CBS" evidence="13">
    <location>
        <begin position="561"/>
        <end position="622"/>
    </location>
</feature>
<evidence type="ECO:0000256" key="11">
    <source>
        <dbReference type="SAM" id="MobiDB-lite"/>
    </source>
</evidence>
<organism evidence="14 15">
    <name type="scientific">Haliangium ochraceum (strain DSM 14365 / JCM 11303 / SMP-2)</name>
    <dbReference type="NCBI Taxonomy" id="502025"/>
    <lineage>
        <taxon>Bacteria</taxon>
        <taxon>Pseudomonadati</taxon>
        <taxon>Myxococcota</taxon>
        <taxon>Polyangia</taxon>
        <taxon>Haliangiales</taxon>
        <taxon>Kofleriaceae</taxon>
        <taxon>Haliangium</taxon>
    </lineage>
</organism>
<evidence type="ECO:0000256" key="3">
    <source>
        <dbReference type="ARBA" id="ARBA00022692"/>
    </source>
</evidence>
<feature type="transmembrane region" description="Helical" evidence="12">
    <location>
        <begin position="355"/>
        <end position="375"/>
    </location>
</feature>
<keyword evidence="6 12" id="KW-0472">Membrane</keyword>
<name>D0LKI3_HALO1</name>
<feature type="region of interest" description="Disordered" evidence="11">
    <location>
        <begin position="627"/>
        <end position="651"/>
    </location>
</feature>
<proteinExistence type="predicted"/>
<dbReference type="SUPFAM" id="SSF81340">
    <property type="entry name" value="Clc chloride channel"/>
    <property type="match status" value="1"/>
</dbReference>
<sequence length="651" mass="70645">MDSRHLPEKLAELPDKLARLLPRGGIAALTDSIEFMSLFRWARLSVVVGAVVGLAAAGVFWVLEWGESLLMEKLALFPTLDTRGLGKRILSSGGVLQWALIILTPALGGLAAGLVSWRFAPETEGAGVDNVLDAYHNRGGRMRKRTPTVKLITTLFTLGSGGSAGREGPMAQIGAGVGAYVADRFGLSKRERRLLLLAGAAGGVSALFRAPLGAALWSLEVLYRKDFESEGLFPCLVSSVTAYSVFTTIYEPGSLFFVSVRYHFQPTQLLFYGLMALVCAPFGLLWITLLRQARTRLWEPMRVPVWLKPALGGLALGIFCVFVPWVFSTGYGWMQDALRPIGDTSRNLPVGYQGFAMLLGLAVAKMIATSLTVSSGGSGGVFAPTLFIGGFIGGAFGQLFHVLAPGIVSQPSAFVLVGMGAFYAGVARTPIATIILISEMFGSYDLLVPLMFCEMITMRLLGRHTLYGQQVTDARHSPAHADEFTVDVLKDLKVSEHYAKGRAAATIPDNMNLRDFLEHVARAADSLSVVHDAKGALVGIVSLSNVRAVVSETEFLSFMLVTDAMWPLRTLAPDDDLRTALEVFLDSKYDHLPVVDPAEPRRVLGMLSQQQIFAAYNAELLRRRLQREGDSMPMRAPSKSDIQRASTRSDE</sequence>
<evidence type="ECO:0000256" key="7">
    <source>
        <dbReference type="ARBA" id="ARBA00023173"/>
    </source>
</evidence>
<feature type="transmembrane region" description="Helical" evidence="12">
    <location>
        <begin position="95"/>
        <end position="115"/>
    </location>
</feature>
<evidence type="ECO:0000256" key="1">
    <source>
        <dbReference type="ARBA" id="ARBA00004141"/>
    </source>
</evidence>
<keyword evidence="15" id="KW-1185">Reference proteome</keyword>
<dbReference type="KEGG" id="hoh:Hoch_2495"/>
<comment type="subcellular location">
    <subcellularLocation>
        <location evidence="1">Membrane</location>
        <topology evidence="1">Multi-pass membrane protein</topology>
    </subcellularLocation>
</comment>
<evidence type="ECO:0000256" key="8">
    <source>
        <dbReference type="ARBA" id="ARBA00023214"/>
    </source>
</evidence>
<dbReference type="STRING" id="502025.Hoch_2495"/>
<keyword evidence="4 12" id="KW-1133">Transmembrane helix</keyword>
<evidence type="ECO:0000313" key="14">
    <source>
        <dbReference type="EMBL" id="ACY15031.1"/>
    </source>
</evidence>
<protein>
    <submittedName>
        <fullName evidence="14">Cl-channel voltage-gated family protein</fullName>
    </submittedName>
</protein>
<evidence type="ECO:0000313" key="15">
    <source>
        <dbReference type="Proteomes" id="UP000001880"/>
    </source>
</evidence>
<feature type="transmembrane region" description="Helical" evidence="12">
    <location>
        <begin position="269"/>
        <end position="290"/>
    </location>
</feature>
<evidence type="ECO:0000256" key="10">
    <source>
        <dbReference type="PROSITE-ProRule" id="PRU00703"/>
    </source>
</evidence>
<keyword evidence="9" id="KW-0407">Ion channel</keyword>
<dbReference type="CDD" id="cd00400">
    <property type="entry name" value="Voltage_gated_ClC"/>
    <property type="match status" value="1"/>
</dbReference>
<dbReference type="EMBL" id="CP001804">
    <property type="protein sequence ID" value="ACY15031.1"/>
    <property type="molecule type" value="Genomic_DNA"/>
</dbReference>
<feature type="transmembrane region" description="Helical" evidence="12">
    <location>
        <begin position="310"/>
        <end position="334"/>
    </location>
</feature>
<dbReference type="InterPro" id="IPR001807">
    <property type="entry name" value="ClC"/>
</dbReference>
<dbReference type="AlphaFoldDB" id="D0LKI3"/>
<dbReference type="Gene3D" id="3.10.580.10">
    <property type="entry name" value="CBS-domain"/>
    <property type="match status" value="1"/>
</dbReference>
<accession>D0LKI3</accession>
<dbReference type="PRINTS" id="PR00762">
    <property type="entry name" value="CLCHANNEL"/>
</dbReference>
<dbReference type="eggNOG" id="COG0038">
    <property type="taxonomic scope" value="Bacteria"/>
</dbReference>
<dbReference type="PROSITE" id="PS51371">
    <property type="entry name" value="CBS"/>
    <property type="match status" value="1"/>
</dbReference>
<dbReference type="Gene3D" id="1.10.3080.10">
    <property type="entry name" value="Clc chloride channel"/>
    <property type="match status" value="1"/>
</dbReference>
<gene>
    <name evidence="14" type="ordered locus">Hoch_2495</name>
</gene>
<feature type="transmembrane region" description="Helical" evidence="12">
    <location>
        <begin position="41"/>
        <end position="63"/>
    </location>
</feature>
<dbReference type="RefSeq" id="WP_012827639.1">
    <property type="nucleotide sequence ID" value="NC_013440.1"/>
</dbReference>
<dbReference type="GO" id="GO:0005254">
    <property type="term" value="F:chloride channel activity"/>
    <property type="evidence" value="ECO:0007669"/>
    <property type="project" value="UniProtKB-KW"/>
</dbReference>
<evidence type="ECO:0000256" key="4">
    <source>
        <dbReference type="ARBA" id="ARBA00022989"/>
    </source>
</evidence>
<keyword evidence="2" id="KW-0813">Transport</keyword>
<dbReference type="SUPFAM" id="SSF54631">
    <property type="entry name" value="CBS-domain pair"/>
    <property type="match status" value="1"/>
</dbReference>
<keyword evidence="10" id="KW-0129">CBS domain</keyword>
<dbReference type="InterPro" id="IPR000644">
    <property type="entry name" value="CBS_dom"/>
</dbReference>
<dbReference type="eggNOG" id="COG0517">
    <property type="taxonomic scope" value="Bacteria"/>
</dbReference>
<dbReference type="InterPro" id="IPR046342">
    <property type="entry name" value="CBS_dom_sf"/>
</dbReference>
<evidence type="ECO:0000256" key="2">
    <source>
        <dbReference type="ARBA" id="ARBA00022448"/>
    </source>
</evidence>
<dbReference type="SMART" id="SM00116">
    <property type="entry name" value="CBS"/>
    <property type="match status" value="2"/>
</dbReference>
<dbReference type="GO" id="GO:0034707">
    <property type="term" value="C:chloride channel complex"/>
    <property type="evidence" value="ECO:0007669"/>
    <property type="project" value="UniProtKB-KW"/>
</dbReference>
<dbReference type="HOGENOM" id="CLU_015263_5_3_7"/>